<dbReference type="Gene3D" id="3.20.180.20">
    <property type="entry name" value="Dynein heavy chain, N-terminal domain 2"/>
    <property type="match status" value="1"/>
</dbReference>
<evidence type="ECO:0000256" key="8">
    <source>
        <dbReference type="ARBA" id="ARBA00022737"/>
    </source>
</evidence>
<dbReference type="Pfam" id="PF25007">
    <property type="entry name" value="DYH2-5-8_CC"/>
    <property type="match status" value="1"/>
</dbReference>
<protein>
    <recommendedName>
        <fullName evidence="19">Cytoplasmic dynein 2 heavy chain 1</fullName>
    </recommendedName>
</protein>
<dbReference type="GO" id="GO:0045505">
    <property type="term" value="F:dynein intermediate chain binding"/>
    <property type="evidence" value="ECO:0007669"/>
    <property type="project" value="InterPro"/>
</dbReference>
<dbReference type="InterPro" id="IPR024317">
    <property type="entry name" value="Dynein_heavy_chain_D4_dom"/>
</dbReference>
<dbReference type="InterPro" id="IPR004273">
    <property type="entry name" value="Dynein_heavy_D6_P-loop"/>
</dbReference>
<dbReference type="InterPro" id="IPR013594">
    <property type="entry name" value="Dynein_heavy_tail"/>
</dbReference>
<keyword evidence="12" id="KW-0243">Dynein</keyword>
<gene>
    <name evidence="22" type="ORF">PSYICH_LOCUS2454</name>
</gene>
<dbReference type="FunFam" id="3.20.180.20:FF:000002">
    <property type="entry name" value="Cytoplasmic dynein heavy chain 1"/>
    <property type="match status" value="1"/>
</dbReference>
<dbReference type="Pfam" id="PF12775">
    <property type="entry name" value="AAA_7"/>
    <property type="match status" value="1"/>
</dbReference>
<dbReference type="Pfam" id="PF08393">
    <property type="entry name" value="DHC_N2"/>
    <property type="match status" value="1"/>
</dbReference>
<dbReference type="EMBL" id="OV651823">
    <property type="protein sequence ID" value="CAH1100963.1"/>
    <property type="molecule type" value="Genomic_DNA"/>
</dbReference>
<dbReference type="InterPro" id="IPR054354">
    <property type="entry name" value="DYNC2H1-like_lid"/>
</dbReference>
<feature type="coiled-coil region" evidence="20">
    <location>
        <begin position="3047"/>
        <end position="3137"/>
    </location>
</feature>
<dbReference type="PANTHER" id="PTHR45703:SF22">
    <property type="entry name" value="DYNEIN CYTOPLASMIC 2 HEAVY CHAIN 1"/>
    <property type="match status" value="1"/>
</dbReference>
<reference evidence="22" key="1">
    <citation type="submission" date="2022-01" db="EMBL/GenBank/DDBJ databases">
        <authorList>
            <person name="King R."/>
        </authorList>
    </citation>
    <scope>NUCLEOTIDE SEQUENCE</scope>
</reference>
<organism evidence="22 23">
    <name type="scientific">Psylliodes chrysocephalus</name>
    <dbReference type="NCBI Taxonomy" id="3402493"/>
    <lineage>
        <taxon>Eukaryota</taxon>
        <taxon>Metazoa</taxon>
        <taxon>Ecdysozoa</taxon>
        <taxon>Arthropoda</taxon>
        <taxon>Hexapoda</taxon>
        <taxon>Insecta</taxon>
        <taxon>Pterygota</taxon>
        <taxon>Neoptera</taxon>
        <taxon>Endopterygota</taxon>
        <taxon>Coleoptera</taxon>
        <taxon>Polyphaga</taxon>
        <taxon>Cucujiformia</taxon>
        <taxon>Chrysomeloidea</taxon>
        <taxon>Chrysomelidae</taxon>
        <taxon>Galerucinae</taxon>
        <taxon>Alticini</taxon>
        <taxon>Psylliodes</taxon>
    </lineage>
</organism>
<dbReference type="InterPro" id="IPR041658">
    <property type="entry name" value="AAA_lid_11"/>
</dbReference>
<dbReference type="GO" id="GO:0030030">
    <property type="term" value="P:cell projection organization"/>
    <property type="evidence" value="ECO:0007669"/>
    <property type="project" value="UniProtKB-KW"/>
</dbReference>
<dbReference type="GO" id="GO:0051959">
    <property type="term" value="F:dynein light intermediate chain binding"/>
    <property type="evidence" value="ECO:0007669"/>
    <property type="project" value="InterPro"/>
</dbReference>
<dbReference type="Gene3D" id="1.20.140.100">
    <property type="entry name" value="Dynein heavy chain, N-terminal domain 2"/>
    <property type="match status" value="1"/>
</dbReference>
<keyword evidence="7" id="KW-0493">Microtubule</keyword>
<evidence type="ECO:0000256" key="1">
    <source>
        <dbReference type="ARBA" id="ARBA00004202"/>
    </source>
</evidence>
<dbReference type="GO" id="GO:0005886">
    <property type="term" value="C:plasma membrane"/>
    <property type="evidence" value="ECO:0007669"/>
    <property type="project" value="UniProtKB-SubCell"/>
</dbReference>
<dbReference type="FunFam" id="3.40.50.300:FF:000071">
    <property type="entry name" value="Cytoplasmic dynein heavy chain 1"/>
    <property type="match status" value="1"/>
</dbReference>
<dbReference type="Gene3D" id="1.20.58.1120">
    <property type="match status" value="1"/>
</dbReference>
<keyword evidence="17" id="KW-0206">Cytoskeleton</keyword>
<evidence type="ECO:0000256" key="14">
    <source>
        <dbReference type="ARBA" id="ARBA00023069"/>
    </source>
</evidence>
<dbReference type="Pfam" id="PF22597">
    <property type="entry name" value="DYN_lid"/>
    <property type="match status" value="1"/>
</dbReference>
<evidence type="ECO:0000313" key="23">
    <source>
        <dbReference type="Proteomes" id="UP001153636"/>
    </source>
</evidence>
<dbReference type="Proteomes" id="UP001153636">
    <property type="component" value="Chromosome 11"/>
</dbReference>
<dbReference type="InterPro" id="IPR035706">
    <property type="entry name" value="AAA_9"/>
</dbReference>
<dbReference type="Pfam" id="PF08385">
    <property type="entry name" value="DHC_N1"/>
    <property type="match status" value="1"/>
</dbReference>
<proteinExistence type="inferred from homology"/>
<dbReference type="Gene3D" id="1.20.1270.280">
    <property type="match status" value="1"/>
</dbReference>
<keyword evidence="11" id="KW-0067">ATP-binding</keyword>
<dbReference type="SMART" id="SM00382">
    <property type="entry name" value="AAA"/>
    <property type="match status" value="1"/>
</dbReference>
<dbReference type="GO" id="GO:0005524">
    <property type="term" value="F:ATP binding"/>
    <property type="evidence" value="ECO:0007669"/>
    <property type="project" value="UniProtKB-KW"/>
</dbReference>
<evidence type="ECO:0000256" key="11">
    <source>
        <dbReference type="ARBA" id="ARBA00022840"/>
    </source>
</evidence>
<keyword evidence="16" id="KW-0505">Motor protein</keyword>
<dbReference type="Pfam" id="PF21264">
    <property type="entry name" value="DYNC2H1_AAA_dom"/>
    <property type="match status" value="1"/>
</dbReference>
<dbReference type="Pfam" id="PF18198">
    <property type="entry name" value="AAA_lid_11"/>
    <property type="match status" value="1"/>
</dbReference>
<evidence type="ECO:0000256" key="17">
    <source>
        <dbReference type="ARBA" id="ARBA00023212"/>
    </source>
</evidence>
<keyword evidence="4" id="KW-0217">Developmental protein</keyword>
<sequence length="4220" mass="486421">MSSFAKRQFIKVTGLHLGTTFLENNWDKDIIGMEDLQNFLEIENVMTLFAVIEEIEDNKRMKFFKTFTNQNYEMIICFNKCKPSIPSDDNLLRDIQTTTLSGPPTLALFQSLNMFSPLLQQKDQPNLLRQIANLQNDLRTVIFSDRPSSTIIETPDFSSLSVVSSLEHEVSYWSTIKPTKRDRLTKVACSAFKDLLATISGEFNIIDALSTIDVDDLLEKSHNVLDDLWKNEPPFPKKRITHIMDIIGNDIQKHYSAILKQINVWTEEYLQISEVLNQEIALGEKWLTSCRQLTEIFWPSYGLNPWKDGIYQPAELANSVAILKKVLEIRSLHRQLMKLLTPYEQVELQTEDILKKFEDIDVTMFGPETSCLLTKAEKQFGYMIQPAEQRIAIKLKNQLTGVNSNIRQLIYEYSRYAELINRPVLRQELIQERQFLLVSIYDYLKSIHTEATSENYTVATRYDTPEVVKDIIQIRQLESKASEVQKVSQKLLQDLQGYDDLNRQILDVTKDLKQQHNELFESWCAEILTYIKNNALTLKETDPVVEFFAKKLMRVNFSPRLVVLISEVRQLGAMGYQIPTLIKETSDHAKKFMKFARILEQIAHFHNTIGDQMIPCQKPMMLNSALDLSKLVQEQEVISWGQEKSVEKYVNTLKTAVEKLSKENNLLNTYHHQILEKIRYLEEVDLIKEYSKWKDTARNVRQILSQVEEKGFRNMQSWKKELDKALAKILENQFIESLDTLHIYLPEIRTDLIYRHSKLEYLPDETSLRKTYDQQLKRFLDIPKHFRNISEETNSEIYESIIERNQPALAEVVKRTDELFEQLKAVMTHWQSWLQLETLDTSKLTSWQHWDLHFRASKTFGQEIAKLPSEEERVGCFVVGLSRLRSDLESHNRSYWDQLVHSLKNALSQDVVKLQNYVDHSTNALTKQPVTIDEVGESGAIHSNILKEKPEMEELFTEMSQKAHTLSSWSREQVVVVNRLKGAWDRLQNLLDNYQHIMEKQLDIIKTTLNVDRENLDKDIERFNAKWEDMNPRPHSGEIFSSSLQDLVKHLNNIKNKRVEWTEIEAKRNMLRENYVKFNLEQPEIAFSKEIEESLTSEEKSWSVFEDFYKEFEEIKNESWIVFRKKIYKLEEFLKLWRDKLTKTDPLHLESRILQEIHKYETAAPLLKFIKGEDFVEKHWIDIFNLLEMQTKPVDQLILNDFLEVSDKIQKNLKELQAISKKAGSEIIIRQALAELEQWDIHSRFVLTAHKDSKSKDISLIKDFKDILNKIGDNQSLLQSLKNSADYDSSSEKVGMWENKFGDLDNYLSSLAKIQRKWLYLEPIFVNGTLAQEKNRFERIDRDFRHILGFIEKDLRVSALCRYPNLRSLLETTLNQLARCQNNLDEFLKEKRKKFPRFLFLSDDDLLEVVGQSSKEQVIQTHLKKLFVGINSVELSISGQEIICICSLQGEKINLSNNVQINKPVEIWLNDLVKEMQITLKELLVNCQKEKQAPDPLLYPSQILCLSESVTFTAKCEQAISNMTLQTLLAKYKTQLEHYSSLELNRSQEKTDGENVLELKLKALLLDTIHFIFVIEELIRNNVTKHSEWIWQKQLRYYSNSSGEVTVKMANSRMEYSYEYLGNTPKLVRTPLTEKCFLTLTQGIHLGMGGNPYGPAGTGKTESVKALGHLLGRQVLVFNCDEGIDVAAMGRILIGLIKTGAWGCFDEFNRLDEATLSAISMLIHAIQVSIRKDQHTVQLLDQEVAVNKHCGIFVTLNPAGGGYGGRNKLPDNLKQLFRPVVMTHPDNEEIARSLLHCEGYRSANIIAKKLIEVFDISSKLLSKEQHYDWGLRSIRTVLTGCGRALKNVRSQSKTIDVNEEMSMVVQVLKMDTLSKLSFSDSTKFMSIVQDVFMEVAIQVTQDDLLRTNIEACFKEMGLVKNERQINKCLELYEQLQQRMGIAIVGPPKSGKTTIRNLVVKALTKIGKCIKFYPFNPKSLDRAQLLGKMDMNTGQWNDGVITKYSLQITAENSDIWSWIVCDGDIDPEWVESLNSVLDDNRLLSLPSGWRIQFGPNVNFIFETHDLSNASPATISRMGIVLLSEEDLDVQYVLQSFVEKLPEEQKPVLGPLLNDYFVNAVNWITKDGETVLPCSKNAVAATGLSQLVDVNNKTHFTVALINGLGHQLQDDFKEIFTQQIYDWLEETPPPVILRSRYNKDRYLIESYYTNPNITVTDDGVKIPLIVTGQIQEYLDCLANWLVESKEQHILLVGPHGSAKTYVNLNCSIFELNCIIIYFSLLLEHLVNNRTNLEIVSIYCSGSLTPNFVVTKLSQYCIQVNTHKGKVLRPKKGNVLLHFKNLHLLKPDKWGTNILIEFLNQIIVYRGFFDSNVEFIGVENVTIVGSLEANNNLSQRFISNLRIFNTSLPEPDDFSIIVVAYLTSVLKQYYNHFPKAKIVKLAAAIISLYDKLRNTFSTVHNKHYSFTPHDVTNLCHGILQYKKNDDENVEDFILEVIKYEARNIFGNKLVNDDDRNVFIKLMNDSFEAHWGAITPSSLKITYYYVVVEKSSNRDEMGDLIKLNEPEWKEMVQSGITQNEREGYVLDLVLNEELLHLTANILKTVNYPRGNILLIGKSGIGRKSAVKICSALQSAKLIVPTCDQQPFLNNDLKMAMQCSGIDREEVYILIEDFILNKETNMNMFNSLISSGEIPGLYSPAELESIIKGLKDESDRENFDGSLIQYFSDRIKRYLHVIICLDVDNDQIWNIIQNCPSLTQNCSIIWQSVWSYNTIKDIPNSIMEKNKSIDKDNLHASSKSFCSVYNITQSSISTPSRYISLVKLYIQIYEDKMTMIKTKQQKLKAGVSKLTEAESLVKELKQDAVEKQTKLAEKQTKANSALDMISNTMKNANVHKDEMEHLKSKTEEESIQLNKRKKDIDIELAEVEPLMEQARAAVGNIKTESLAEIRSLRAPPEIIRDILEGVLRLMGTQDTSWNSMKIFLAKRGVKEDIKSFDANRITKENRQAVEKLIATKKDSFDPKSAKRASQAAAPLAAWILANVKYSYVLDKIRPLEKEQMKLKENLSNAENQLGELSAGLIDVDTTVSKLKEKLSVYTKEAAEIEIDLNKAQATLSAAEGLVAKLGDEYERWQKQLQELSMDIEKLPNHCLIMTAFMTYMSSESEDKRREFLMNCAKEIGSDSIDLESFFSSERERMQWQSEGLASDKLSIENAVMILKNNMVPVLVDPTSSAVNWVKRHMKTKNIESITQNSPKFRGTLELAIRFGKTLIIEEIDTISTILFPILRKEFVLQGERRLIKMNGKLMDYHNDFRLILSSRNEYVTLPPEVSPLINLMNFTVTHTGLTEQLLSRAISQENPEIENKKKKLVKEKEEFEEKLDHLQNQLLEDLANSSGNILQDIKLLESLNQTKASSEAIALSLKESNEIQRKLETEYDVYRELSQFGSSLYFACNEFARSNILYLLSVSAFTGLFLRSLQSFQGLENNLESQKKQLLHTVYGYMSRGIFQNDRLKFLMYIIFKLYPKSIPETEWNVFIGNIVSSNTNRENIPPWIPNHSINNVQQLQTALADFFISLKLDEYNLWKNFMTVSECEKEFPTHLSLTDFQKVLVVQAVRQDRLFSAMSQCVLNLTGLKSLNPQNLDLSSLYKESDNKVPILVLTVSGSDPISEIKEVASTLLQENIEVAMGEGQESKALEALKRCCETGSWLILKNLHLVTYWLPELTQIHKNIQPHEKFRLWLISEPTVNFNFVLAQNSLKVVYETSQGIRNNILRTFATFGKKYFEKLNSNAAKIFFVLACVHALFQERRKYIPQGWSKFYDFSDTDLSTSVNLIEDLWQNQGIQIQWRFISGLIGDAVYGGRIENIDDMKIVYSYTKLYFVDDVISHRWKPFGLNLSVPNNAQFEEYIKMIKQFPSIDRPVFFGLSENINRAWEKQTSLRMISEIKNFHLHKSISTKFDQDAFQKGLLPFMSVWKRVNQGHDFIRMNNVEKVTKGCSVEKFLNEEFQNALTLVQTIHKYFTNLNKICKGIIKPDEKHLAVGYLLLNYKTPESWQDMWTGPKEPIQYLKTCMSKIISLSKWKDEGVQSLLEKPLRFASLFHPEAFIASHKQDFSKMNKISMDELVLQTSWKTKSNSIILAEMLVEGGFFENGAIKQCLPNSETYGVVPNCYVNWVRKDQILLDDSYMEVPLYSTSTRKKKIVMLQIPCERNSKEKWLLSGIAFYLEY</sequence>
<dbReference type="Gene3D" id="1.10.8.1220">
    <property type="match status" value="1"/>
</dbReference>
<evidence type="ECO:0000256" key="13">
    <source>
        <dbReference type="ARBA" id="ARBA00023054"/>
    </source>
</evidence>
<dbReference type="OrthoDB" id="447173at2759"/>
<evidence type="ECO:0000256" key="6">
    <source>
        <dbReference type="ARBA" id="ARBA00022490"/>
    </source>
</evidence>
<evidence type="ECO:0000256" key="5">
    <source>
        <dbReference type="ARBA" id="ARBA00022475"/>
    </source>
</evidence>
<dbReference type="InterPro" id="IPR049400">
    <property type="entry name" value="DYNC2H1_AAA_dom"/>
</dbReference>
<dbReference type="Gene3D" id="3.10.490.20">
    <property type="match status" value="1"/>
</dbReference>
<keyword evidence="10" id="KW-0970">Cilium biogenesis/degradation</keyword>
<keyword evidence="23" id="KW-1185">Reference proteome</keyword>
<evidence type="ECO:0000313" key="22">
    <source>
        <dbReference type="EMBL" id="CAH1100963.1"/>
    </source>
</evidence>
<comment type="subcellular location">
    <subcellularLocation>
        <location evidence="1">Cell membrane</location>
        <topology evidence="1">Peripheral membrane protein</topology>
    </subcellularLocation>
    <subcellularLocation>
        <location evidence="2">Cytoplasm</location>
        <location evidence="2">Cytoskeleton</location>
        <location evidence="2">Cilium axoneme</location>
    </subcellularLocation>
</comment>
<evidence type="ECO:0000256" key="18">
    <source>
        <dbReference type="ARBA" id="ARBA00023273"/>
    </source>
</evidence>
<dbReference type="Gene3D" id="6.10.140.1060">
    <property type="match status" value="1"/>
</dbReference>
<dbReference type="Gene3D" id="3.40.50.300">
    <property type="entry name" value="P-loop containing nucleotide triphosphate hydrolases"/>
    <property type="match status" value="5"/>
</dbReference>
<dbReference type="SUPFAM" id="SSF52540">
    <property type="entry name" value="P-loop containing nucleoside triphosphate hydrolases"/>
    <property type="match status" value="3"/>
</dbReference>
<evidence type="ECO:0000256" key="3">
    <source>
        <dbReference type="ARBA" id="ARBA00008887"/>
    </source>
</evidence>
<dbReference type="Pfam" id="PF12777">
    <property type="entry name" value="MT"/>
    <property type="match status" value="1"/>
</dbReference>
<dbReference type="InterPro" id="IPR003593">
    <property type="entry name" value="AAA+_ATPase"/>
</dbReference>
<feature type="coiled-coil region" evidence="20">
    <location>
        <begin position="474"/>
        <end position="518"/>
    </location>
</feature>
<keyword evidence="5" id="KW-1003">Cell membrane</keyword>
<keyword evidence="18" id="KW-0966">Cell projection</keyword>
<keyword evidence="13 20" id="KW-0175">Coiled coil</keyword>
<keyword evidence="15" id="KW-0472">Membrane</keyword>
<dbReference type="Pfam" id="PF12774">
    <property type="entry name" value="AAA_6"/>
    <property type="match status" value="1"/>
</dbReference>
<evidence type="ECO:0000256" key="19">
    <source>
        <dbReference type="ARBA" id="ARBA00023902"/>
    </source>
</evidence>
<dbReference type="Pfam" id="PF12781">
    <property type="entry name" value="AAA_9"/>
    <property type="match status" value="1"/>
</dbReference>
<dbReference type="FunFam" id="1.20.920.20:FF:000002">
    <property type="entry name" value="Cytoplasmic dynein 1 heavy chain"/>
    <property type="match status" value="1"/>
</dbReference>
<dbReference type="Pfam" id="PF03028">
    <property type="entry name" value="Dynein_heavy"/>
    <property type="match status" value="1"/>
</dbReference>
<name>A0A9P0CIZ7_9CUCU</name>
<dbReference type="Gene3D" id="1.10.8.720">
    <property type="entry name" value="Region D6 of dynein motor"/>
    <property type="match status" value="1"/>
</dbReference>
<feature type="coiled-coil region" evidence="20">
    <location>
        <begin position="2845"/>
        <end position="2911"/>
    </location>
</feature>
<dbReference type="InterPro" id="IPR024743">
    <property type="entry name" value="Dynein_HC_stalk"/>
</dbReference>
<dbReference type="PANTHER" id="PTHR45703">
    <property type="entry name" value="DYNEIN HEAVY CHAIN"/>
    <property type="match status" value="1"/>
</dbReference>
<dbReference type="InterPro" id="IPR042222">
    <property type="entry name" value="Dynein_2_N"/>
</dbReference>
<dbReference type="InterPro" id="IPR043157">
    <property type="entry name" value="Dynein_AAA1S"/>
</dbReference>
<dbReference type="Gene3D" id="1.10.8.710">
    <property type="match status" value="1"/>
</dbReference>
<dbReference type="InterPro" id="IPR042228">
    <property type="entry name" value="Dynein_linker_3"/>
</dbReference>
<keyword evidence="6" id="KW-0963">Cytoplasm</keyword>
<evidence type="ECO:0000256" key="7">
    <source>
        <dbReference type="ARBA" id="ARBA00022701"/>
    </source>
</evidence>
<feature type="domain" description="AAA+ ATPase" evidence="21">
    <location>
        <begin position="1649"/>
        <end position="1812"/>
    </location>
</feature>
<evidence type="ECO:0000256" key="9">
    <source>
        <dbReference type="ARBA" id="ARBA00022741"/>
    </source>
</evidence>
<dbReference type="InterPro" id="IPR026983">
    <property type="entry name" value="DHC"/>
</dbReference>
<evidence type="ECO:0000256" key="20">
    <source>
        <dbReference type="SAM" id="Coils"/>
    </source>
</evidence>
<dbReference type="GO" id="GO:0008569">
    <property type="term" value="F:minus-end-directed microtubule motor activity"/>
    <property type="evidence" value="ECO:0007669"/>
    <property type="project" value="InterPro"/>
</dbReference>
<dbReference type="InterPro" id="IPR042219">
    <property type="entry name" value="AAA_lid_11_sf"/>
</dbReference>
<evidence type="ECO:0000256" key="4">
    <source>
        <dbReference type="ARBA" id="ARBA00022473"/>
    </source>
</evidence>
<dbReference type="InterPro" id="IPR027417">
    <property type="entry name" value="P-loop_NTPase"/>
</dbReference>
<dbReference type="InterPro" id="IPR043160">
    <property type="entry name" value="Dynein_C_barrel"/>
</dbReference>
<evidence type="ECO:0000256" key="15">
    <source>
        <dbReference type="ARBA" id="ARBA00023136"/>
    </source>
</evidence>
<dbReference type="Gene3D" id="1.20.920.20">
    <property type="match status" value="1"/>
</dbReference>
<evidence type="ECO:0000259" key="21">
    <source>
        <dbReference type="SMART" id="SM00382"/>
    </source>
</evidence>
<dbReference type="InterPro" id="IPR035699">
    <property type="entry name" value="AAA_6"/>
</dbReference>
<accession>A0A9P0CIZ7</accession>
<feature type="coiled-coil region" evidence="20">
    <location>
        <begin position="3353"/>
        <end position="3387"/>
    </location>
</feature>
<keyword evidence="14" id="KW-0969">Cilium</keyword>
<evidence type="ECO:0000256" key="12">
    <source>
        <dbReference type="ARBA" id="ARBA00023017"/>
    </source>
</evidence>
<dbReference type="InterPro" id="IPR041228">
    <property type="entry name" value="Dynein_C"/>
</dbReference>
<comment type="similarity">
    <text evidence="3">Belongs to the dynein heavy chain family.</text>
</comment>
<dbReference type="GO" id="GO:0005930">
    <property type="term" value="C:axoneme"/>
    <property type="evidence" value="ECO:0007669"/>
    <property type="project" value="UniProtKB-SubCell"/>
</dbReference>
<dbReference type="InterPro" id="IPR013602">
    <property type="entry name" value="Dynein_heavy_linker"/>
</dbReference>
<dbReference type="Pfam" id="PF18199">
    <property type="entry name" value="Dynein_C"/>
    <property type="match status" value="1"/>
</dbReference>
<dbReference type="Gene3D" id="1.20.920.30">
    <property type="match status" value="1"/>
</dbReference>
<dbReference type="Pfam" id="PF12780">
    <property type="entry name" value="AAA_8"/>
    <property type="match status" value="1"/>
</dbReference>
<keyword evidence="8" id="KW-0677">Repeat</keyword>
<evidence type="ECO:0000256" key="10">
    <source>
        <dbReference type="ARBA" id="ARBA00022794"/>
    </source>
</evidence>
<evidence type="ECO:0000256" key="2">
    <source>
        <dbReference type="ARBA" id="ARBA00004430"/>
    </source>
</evidence>
<evidence type="ECO:0000256" key="16">
    <source>
        <dbReference type="ARBA" id="ARBA00023175"/>
    </source>
</evidence>
<dbReference type="GO" id="GO:0030286">
    <property type="term" value="C:dynein complex"/>
    <property type="evidence" value="ECO:0007669"/>
    <property type="project" value="UniProtKB-KW"/>
</dbReference>
<dbReference type="GO" id="GO:0005874">
    <property type="term" value="C:microtubule"/>
    <property type="evidence" value="ECO:0007669"/>
    <property type="project" value="UniProtKB-KW"/>
</dbReference>
<keyword evidence="9" id="KW-0547">Nucleotide-binding</keyword>
<dbReference type="GO" id="GO:0007018">
    <property type="term" value="P:microtubule-based movement"/>
    <property type="evidence" value="ECO:0007669"/>
    <property type="project" value="InterPro"/>
</dbReference>
<dbReference type="InterPro" id="IPR056759">
    <property type="entry name" value="DYH2-5-8_CC"/>
</dbReference>